<dbReference type="STRING" id="285676.GA0070561_5958"/>
<dbReference type="AlphaFoldDB" id="A0A1C4ZXM0"/>
<accession>A0A1C4ZXM0</accession>
<gene>
    <name evidence="1" type="ORF">GA0070561_5958</name>
</gene>
<proteinExistence type="predicted"/>
<evidence type="ECO:0000313" key="2">
    <source>
        <dbReference type="Proteomes" id="UP000198864"/>
    </source>
</evidence>
<dbReference type="Proteomes" id="UP000198864">
    <property type="component" value="Unassembled WGS sequence"/>
</dbReference>
<sequence length="76" mass="7929">MAGVRGRWLARREGGPSMWIFGSLGYEIASRSNLSPLIPSGTRILNTKTLVNAITVSGNPSGTTTVDRPAVTSAVG</sequence>
<organism evidence="1 2">
    <name type="scientific">Micromonospora saelicesensis</name>
    <dbReference type="NCBI Taxonomy" id="285676"/>
    <lineage>
        <taxon>Bacteria</taxon>
        <taxon>Bacillati</taxon>
        <taxon>Actinomycetota</taxon>
        <taxon>Actinomycetes</taxon>
        <taxon>Micromonosporales</taxon>
        <taxon>Micromonosporaceae</taxon>
        <taxon>Micromonospora</taxon>
    </lineage>
</organism>
<reference evidence="1 2" key="1">
    <citation type="submission" date="2016-06" db="EMBL/GenBank/DDBJ databases">
        <authorList>
            <person name="Kjaerup R.B."/>
            <person name="Dalgaard T.S."/>
            <person name="Juul-Madsen H.R."/>
        </authorList>
    </citation>
    <scope>NUCLEOTIDE SEQUENCE [LARGE SCALE GENOMIC DNA]</scope>
    <source>
        <strain evidence="1 2">DSM 44871</strain>
    </source>
</reference>
<evidence type="ECO:0000313" key="1">
    <source>
        <dbReference type="EMBL" id="SCF37601.1"/>
    </source>
</evidence>
<protein>
    <submittedName>
        <fullName evidence="1">Uncharacterized protein</fullName>
    </submittedName>
</protein>
<dbReference type="EMBL" id="FMCR01000007">
    <property type="protein sequence ID" value="SCF37601.1"/>
    <property type="molecule type" value="Genomic_DNA"/>
</dbReference>
<name>A0A1C4ZXM0_9ACTN</name>